<name>A0A8H3E6X5_9AGAM</name>
<comment type="caution">
    <text evidence="4">The sequence shown here is derived from an EMBL/GenBank/DDBJ whole genome shotgun (WGS) entry which is preliminary data.</text>
</comment>
<dbReference type="Pfam" id="PF06280">
    <property type="entry name" value="fn3_5"/>
    <property type="match status" value="1"/>
</dbReference>
<evidence type="ECO:0000313" key="5">
    <source>
        <dbReference type="Proteomes" id="UP000663827"/>
    </source>
</evidence>
<sequence>MIETGDYDAALIPQVDGLFLLQAAVPNNFTVSFPNDPSTIPNPTAGLVPPFSTYGPSNDMYLKPALSARGGSIPSTFPVTLALPLQANVKSAATAKAARNIFQDAAIPVKQTTLNPSLVETVSHQGAGLIDVYNVIENTALLPSELLLNDTAYFKGERTLTLPNEGKKSVTYLPKPSAESRQLIMVAGPVPLVSKAANVEINPKKATVHPGSTASVRVTFKPPKGLDPKTFLVYSGYIKAIGSDHTFHLPRCGRQAQRR</sequence>
<accession>A0A8H3E6X5</accession>
<evidence type="ECO:0000256" key="2">
    <source>
        <dbReference type="ARBA" id="ARBA00022729"/>
    </source>
</evidence>
<dbReference type="AlphaFoldDB" id="A0A8H3E6X5"/>
<organism evidence="4 5">
    <name type="scientific">Rhizoctonia solani</name>
    <dbReference type="NCBI Taxonomy" id="456999"/>
    <lineage>
        <taxon>Eukaryota</taxon>
        <taxon>Fungi</taxon>
        <taxon>Dikarya</taxon>
        <taxon>Basidiomycota</taxon>
        <taxon>Agaricomycotina</taxon>
        <taxon>Agaricomycetes</taxon>
        <taxon>Cantharellales</taxon>
        <taxon>Ceratobasidiaceae</taxon>
        <taxon>Rhizoctonia</taxon>
    </lineage>
</organism>
<dbReference type="SUPFAM" id="SSF52743">
    <property type="entry name" value="Subtilisin-like"/>
    <property type="match status" value="1"/>
</dbReference>
<dbReference type="GO" id="GO:0006508">
    <property type="term" value="P:proteolysis"/>
    <property type="evidence" value="ECO:0007669"/>
    <property type="project" value="InterPro"/>
</dbReference>
<keyword evidence="2" id="KW-0732">Signal</keyword>
<proteinExistence type="inferred from homology"/>
<dbReference type="InterPro" id="IPR010435">
    <property type="entry name" value="C5a/SBT2-like_Fn3"/>
</dbReference>
<dbReference type="Proteomes" id="UP000663827">
    <property type="component" value="Unassembled WGS sequence"/>
</dbReference>
<gene>
    <name evidence="4" type="ORF">RDB_LOCUS167531</name>
</gene>
<evidence type="ECO:0000313" key="4">
    <source>
        <dbReference type="EMBL" id="CAE7221475.1"/>
    </source>
</evidence>
<feature type="domain" description="C5a peptidase/Subtilisin-like protease SBT2-like Fn3-like" evidence="3">
    <location>
        <begin position="148"/>
        <end position="250"/>
    </location>
</feature>
<protein>
    <recommendedName>
        <fullName evidence="3">C5a peptidase/Subtilisin-like protease SBT2-like Fn3-like domain-containing protein</fullName>
    </recommendedName>
</protein>
<reference evidence="4" key="1">
    <citation type="submission" date="2021-01" db="EMBL/GenBank/DDBJ databases">
        <authorList>
            <person name="Kaushik A."/>
        </authorList>
    </citation>
    <scope>NUCLEOTIDE SEQUENCE</scope>
    <source>
        <strain evidence="4">AG5</strain>
    </source>
</reference>
<dbReference type="GO" id="GO:0016020">
    <property type="term" value="C:membrane"/>
    <property type="evidence" value="ECO:0007669"/>
    <property type="project" value="InterPro"/>
</dbReference>
<evidence type="ECO:0000259" key="3">
    <source>
        <dbReference type="Pfam" id="PF06280"/>
    </source>
</evidence>
<dbReference type="EMBL" id="CAJNJQ010005820">
    <property type="protein sequence ID" value="CAE7221475.1"/>
    <property type="molecule type" value="Genomic_DNA"/>
</dbReference>
<dbReference type="GO" id="GO:0004252">
    <property type="term" value="F:serine-type endopeptidase activity"/>
    <property type="evidence" value="ECO:0007669"/>
    <property type="project" value="InterPro"/>
</dbReference>
<dbReference type="InterPro" id="IPR036852">
    <property type="entry name" value="Peptidase_S8/S53_dom_sf"/>
</dbReference>
<evidence type="ECO:0000256" key="1">
    <source>
        <dbReference type="ARBA" id="ARBA00011073"/>
    </source>
</evidence>
<dbReference type="Gene3D" id="3.40.50.200">
    <property type="entry name" value="Peptidase S8/S53 domain"/>
    <property type="match status" value="1"/>
</dbReference>
<dbReference type="Gene3D" id="3.50.30.30">
    <property type="match status" value="1"/>
</dbReference>
<comment type="similarity">
    <text evidence="1">Belongs to the peptidase S8 family.</text>
</comment>